<dbReference type="GO" id="GO:0034335">
    <property type="term" value="F:DNA negative supercoiling activity"/>
    <property type="evidence" value="ECO:0007669"/>
    <property type="project" value="UniProtKB-ARBA"/>
</dbReference>
<dbReference type="Gene3D" id="2.120.10.90">
    <property type="entry name" value="DNA gyrase/topoisomerase IV, subunit A, C-terminal"/>
    <property type="match status" value="1"/>
</dbReference>
<keyword evidence="11" id="KW-1185">Reference proteome</keyword>
<evidence type="ECO:0000256" key="7">
    <source>
        <dbReference type="SAM" id="Coils"/>
    </source>
</evidence>
<keyword evidence="7" id="KW-0175">Coiled coil</keyword>
<feature type="compositionally biased region" description="Basic and acidic residues" evidence="8">
    <location>
        <begin position="736"/>
        <end position="748"/>
    </location>
</feature>
<evidence type="ECO:0000313" key="10">
    <source>
        <dbReference type="EMBL" id="RNL42103.1"/>
    </source>
</evidence>
<gene>
    <name evidence="10" type="ORF">DMP06_01460</name>
</gene>
<dbReference type="Gene3D" id="1.10.268.10">
    <property type="entry name" value="Topoisomerase, domain 3"/>
    <property type="match status" value="1"/>
</dbReference>
<dbReference type="Gene3D" id="3.90.199.10">
    <property type="entry name" value="Topoisomerase II, domain 5"/>
    <property type="match status" value="1"/>
</dbReference>
<dbReference type="EMBL" id="QIBX01000001">
    <property type="protein sequence ID" value="RNL42103.1"/>
    <property type="molecule type" value="Genomic_DNA"/>
</dbReference>
<dbReference type="GO" id="GO:0005524">
    <property type="term" value="F:ATP binding"/>
    <property type="evidence" value="ECO:0007669"/>
    <property type="project" value="InterPro"/>
</dbReference>
<sequence length="748" mass="84566">MAKKKKTEPKKKHVDNPNVIGLHSEVVEQPITETLESNYMPYAMSTNVSRAFPEIDGFKPSHRKLLYTMYKMGLLNGARQKSANIVGQTMKLNPHGDSAIYETMVRLATGNEALLMPFVESKGNFGKYYSGDLSYAASRYTEAKLSPICAEIFKDIDKDPVDFMDSYDGTMKEPRLLPTTFPNILVSANKGIGVAMASDICGFNLNEVCEATMHFIDDPECDLHEYMPAPDFSTGGEIIYRREEMDRIYETGTGSFQIRSRWRYLPDERIIEVYEIPYTTKTDIIIERIVKLSKEKKLPEIADIRDETDLSGLRIAIDIKRGVDPEQLMAKLFRTTTLQDSFSCNFNVLVDGYPRVMGVRQILHEWVNWRVDSTRRRINFDLTKKTDRLHLLHGLEAILLDIDKAIAIIRNTKLEVDVVPNLMKGFDIDEVQAEFVAEIKLRNINEEYILNRTKDIAKLEADIAELKDTLSSEKKIKKVIRDELAAVNKKYVTPRKTGLVSPSEVVEVNLEPEVEEYPVTIMVSREGYLKKLTDRVLRAATSLKYKDGDEPFIEFASSNTHELLVFTNQCQVYKCKVASFEDTKSAQLGSFLATDLDMAPDESVTWVIDPEDYAADVLFVFENGRVARVALSGYATKTNRKKLKNAIYGGSKLLFATVLKEERDVALVSSDHRLVNFNTALLRTKTTTNTQGVQAFTIKGDRTVTMVGKAEEFIGGEAQAEKFRAEKLPSSGAPMKETDMKSLFDLEG</sequence>
<dbReference type="InterPro" id="IPR035516">
    <property type="entry name" value="Gyrase/topoIV_suA_C"/>
</dbReference>
<dbReference type="GO" id="GO:0006265">
    <property type="term" value="P:DNA topological change"/>
    <property type="evidence" value="ECO:0007669"/>
    <property type="project" value="UniProtKB-UniRule"/>
</dbReference>
<feature type="domain" description="Topo IIA-type catalytic" evidence="9">
    <location>
        <begin position="51"/>
        <end position="513"/>
    </location>
</feature>
<feature type="region of interest" description="Disordered" evidence="8">
    <location>
        <begin position="725"/>
        <end position="748"/>
    </location>
</feature>
<reference evidence="11" key="1">
    <citation type="submission" date="2018-05" db="EMBL/GenBank/DDBJ databases">
        <title>Genome Sequencing of selected type strains of the family Eggerthellaceae.</title>
        <authorList>
            <person name="Danylec N."/>
            <person name="Stoll D.A."/>
            <person name="Doetsch A."/>
            <person name="Huch M."/>
        </authorList>
    </citation>
    <scope>NUCLEOTIDE SEQUENCE [LARGE SCALE GENOMIC DNA]</scope>
    <source>
        <strain evidence="11">DSM 24851</strain>
    </source>
</reference>
<protein>
    <submittedName>
        <fullName evidence="10">Topoisomerase IV</fullName>
    </submittedName>
</protein>
<dbReference type="InterPro" id="IPR050220">
    <property type="entry name" value="Type_II_DNA_Topoisomerases"/>
</dbReference>
<dbReference type="SUPFAM" id="SSF101904">
    <property type="entry name" value="GyrA/ParC C-terminal domain-like"/>
    <property type="match status" value="1"/>
</dbReference>
<evidence type="ECO:0000256" key="8">
    <source>
        <dbReference type="SAM" id="MobiDB-lite"/>
    </source>
</evidence>
<dbReference type="Pfam" id="PF00521">
    <property type="entry name" value="DNA_topoisoIV"/>
    <property type="match status" value="1"/>
</dbReference>
<evidence type="ECO:0000256" key="1">
    <source>
        <dbReference type="ARBA" id="ARBA00000185"/>
    </source>
</evidence>
<evidence type="ECO:0000256" key="4">
    <source>
        <dbReference type="ARBA" id="ARBA00023125"/>
    </source>
</evidence>
<keyword evidence="4 6" id="KW-0238">DNA-binding</keyword>
<dbReference type="GO" id="GO:0009330">
    <property type="term" value="C:DNA topoisomerase type II (double strand cut, ATP-hydrolyzing) complex"/>
    <property type="evidence" value="ECO:0007669"/>
    <property type="project" value="TreeGrafter"/>
</dbReference>
<dbReference type="RefSeq" id="WP_123207962.1">
    <property type="nucleotide sequence ID" value="NZ_JBHTHO010000008.1"/>
</dbReference>
<keyword evidence="5 6" id="KW-0413">Isomerase</keyword>
<dbReference type="InterPro" id="IPR013757">
    <property type="entry name" value="Topo_IIA_A_a_sf"/>
</dbReference>
<feature type="active site" description="O-(5'-phospho-DNA)-tyrosine intermediate" evidence="6">
    <location>
        <position position="140"/>
    </location>
</feature>
<dbReference type="AlphaFoldDB" id="A0A3N0B4Q6"/>
<dbReference type="PANTHER" id="PTHR43493:SF5">
    <property type="entry name" value="DNA GYRASE SUBUNIT A, CHLOROPLASTIC_MITOCHONDRIAL"/>
    <property type="match status" value="1"/>
</dbReference>
<evidence type="ECO:0000256" key="3">
    <source>
        <dbReference type="ARBA" id="ARBA00023029"/>
    </source>
</evidence>
<name>A0A3N0B4Q6_9ACTN</name>
<dbReference type="CDD" id="cd00187">
    <property type="entry name" value="TOP4c"/>
    <property type="match status" value="1"/>
</dbReference>
<dbReference type="InterPro" id="IPR013758">
    <property type="entry name" value="Topo_IIA_A/C_ab"/>
</dbReference>
<dbReference type="InterPro" id="IPR002205">
    <property type="entry name" value="Topo_IIA_dom_A"/>
</dbReference>
<dbReference type="PANTHER" id="PTHR43493">
    <property type="entry name" value="DNA GYRASE/TOPOISOMERASE SUBUNIT A"/>
    <property type="match status" value="1"/>
</dbReference>
<proteinExistence type="inferred from homology"/>
<dbReference type="Gene3D" id="3.30.1360.40">
    <property type="match status" value="1"/>
</dbReference>
<dbReference type="OrthoDB" id="9806486at2"/>
<dbReference type="SUPFAM" id="SSF56719">
    <property type="entry name" value="Type II DNA topoisomerase"/>
    <property type="match status" value="1"/>
</dbReference>
<accession>A0A3N0B4Q6</accession>
<evidence type="ECO:0000256" key="6">
    <source>
        <dbReference type="PROSITE-ProRule" id="PRU01384"/>
    </source>
</evidence>
<feature type="coiled-coil region" evidence="7">
    <location>
        <begin position="449"/>
        <end position="476"/>
    </location>
</feature>
<organism evidence="10 11">
    <name type="scientific">Slackia equolifaciens</name>
    <dbReference type="NCBI Taxonomy" id="498718"/>
    <lineage>
        <taxon>Bacteria</taxon>
        <taxon>Bacillati</taxon>
        <taxon>Actinomycetota</taxon>
        <taxon>Coriobacteriia</taxon>
        <taxon>Eggerthellales</taxon>
        <taxon>Eggerthellaceae</taxon>
        <taxon>Slackia</taxon>
    </lineage>
</organism>
<evidence type="ECO:0000259" key="9">
    <source>
        <dbReference type="PROSITE" id="PS52040"/>
    </source>
</evidence>
<dbReference type="GO" id="GO:0003677">
    <property type="term" value="F:DNA binding"/>
    <property type="evidence" value="ECO:0007669"/>
    <property type="project" value="UniProtKB-UniRule"/>
</dbReference>
<dbReference type="Proteomes" id="UP000269591">
    <property type="component" value="Unassembled WGS sequence"/>
</dbReference>
<comment type="caution">
    <text evidence="10">The sequence shown here is derived from an EMBL/GenBank/DDBJ whole genome shotgun (WGS) entry which is preliminary data.</text>
</comment>
<evidence type="ECO:0000313" key="11">
    <source>
        <dbReference type="Proteomes" id="UP000269591"/>
    </source>
</evidence>
<evidence type="ECO:0000256" key="2">
    <source>
        <dbReference type="ARBA" id="ARBA00008263"/>
    </source>
</evidence>
<dbReference type="PROSITE" id="PS52040">
    <property type="entry name" value="TOPO_IIA"/>
    <property type="match status" value="1"/>
</dbReference>
<dbReference type="SMART" id="SM00434">
    <property type="entry name" value="TOP4c"/>
    <property type="match status" value="1"/>
</dbReference>
<keyword evidence="3 6" id="KW-0799">Topoisomerase</keyword>
<evidence type="ECO:0000256" key="5">
    <source>
        <dbReference type="ARBA" id="ARBA00023235"/>
    </source>
</evidence>
<comment type="similarity">
    <text evidence="2">Belongs to the type II topoisomerase GyrA/ParC subunit family.</text>
</comment>
<dbReference type="InterPro" id="IPR013760">
    <property type="entry name" value="Topo_IIA-like_dom_sf"/>
</dbReference>
<comment type="catalytic activity">
    <reaction evidence="1 6">
        <text>ATP-dependent breakage, passage and rejoining of double-stranded DNA.</text>
        <dbReference type="EC" id="5.6.2.2"/>
    </reaction>
</comment>